<reference evidence="1 2" key="1">
    <citation type="submission" date="2023-02" db="EMBL/GenBank/DDBJ databases">
        <title>LHISI_Scaffold_Assembly.</title>
        <authorList>
            <person name="Stuart O.P."/>
            <person name="Cleave R."/>
            <person name="Magrath M.J.L."/>
            <person name="Mikheyev A.S."/>
        </authorList>
    </citation>
    <scope>NUCLEOTIDE SEQUENCE [LARGE SCALE GENOMIC DNA]</scope>
    <source>
        <strain evidence="1">Daus_M_001</strain>
        <tissue evidence="1">Leg muscle</tissue>
    </source>
</reference>
<comment type="caution">
    <text evidence="1">The sequence shown here is derived from an EMBL/GenBank/DDBJ whole genome shotgun (WGS) entry which is preliminary data.</text>
</comment>
<evidence type="ECO:0000313" key="2">
    <source>
        <dbReference type="Proteomes" id="UP001159363"/>
    </source>
</evidence>
<accession>A0ABQ9IGX2</accession>
<dbReference type="Proteomes" id="UP001159363">
    <property type="component" value="Chromosome 1"/>
</dbReference>
<gene>
    <name evidence="1" type="ORF">PR048_001054</name>
</gene>
<keyword evidence="2" id="KW-1185">Reference proteome</keyword>
<proteinExistence type="predicted"/>
<sequence>MTLHRFLNMQKEAPIRMGYAKQRRIYGEKREIELVNYITYSSKILFGLTTKEAKQTTYPYLKIGRRSPLPLLIGSKDS</sequence>
<evidence type="ECO:0000313" key="1">
    <source>
        <dbReference type="EMBL" id="KAJ8895717.1"/>
    </source>
</evidence>
<protein>
    <submittedName>
        <fullName evidence="1">Uncharacterized protein</fullName>
    </submittedName>
</protein>
<name>A0ABQ9IGX2_9NEOP</name>
<dbReference type="EMBL" id="JARBHB010000001">
    <property type="protein sequence ID" value="KAJ8895717.1"/>
    <property type="molecule type" value="Genomic_DNA"/>
</dbReference>
<organism evidence="1 2">
    <name type="scientific">Dryococelus australis</name>
    <dbReference type="NCBI Taxonomy" id="614101"/>
    <lineage>
        <taxon>Eukaryota</taxon>
        <taxon>Metazoa</taxon>
        <taxon>Ecdysozoa</taxon>
        <taxon>Arthropoda</taxon>
        <taxon>Hexapoda</taxon>
        <taxon>Insecta</taxon>
        <taxon>Pterygota</taxon>
        <taxon>Neoptera</taxon>
        <taxon>Polyneoptera</taxon>
        <taxon>Phasmatodea</taxon>
        <taxon>Verophasmatodea</taxon>
        <taxon>Anareolatae</taxon>
        <taxon>Phasmatidae</taxon>
        <taxon>Eurycanthinae</taxon>
        <taxon>Dryococelus</taxon>
    </lineage>
</organism>